<evidence type="ECO:0000256" key="1">
    <source>
        <dbReference type="ARBA" id="ARBA00043967"/>
    </source>
</evidence>
<feature type="domain" description="SUF system FeS cluster assembly SufBD N-terminal" evidence="3">
    <location>
        <begin position="15"/>
        <end position="151"/>
    </location>
</feature>
<dbReference type="InterPro" id="IPR000825">
    <property type="entry name" value="SUF_FeS_clus_asmbl_SufBD_core"/>
</dbReference>
<dbReference type="PANTHER" id="PTHR43575">
    <property type="entry name" value="PROTEIN ABCI7, CHLOROPLASTIC"/>
    <property type="match status" value="1"/>
</dbReference>
<evidence type="ECO:0000313" key="4">
    <source>
        <dbReference type="EMBL" id="SOD56631.1"/>
    </source>
</evidence>
<comment type="similarity">
    <text evidence="1">Belongs to the iron-sulfur cluster assembly SufBD family.</text>
</comment>
<dbReference type="SUPFAM" id="SSF101960">
    <property type="entry name" value="Stabilizer of iron transporter SufD"/>
    <property type="match status" value="1"/>
</dbReference>
<feature type="domain" description="SUF system FeS cluster assembly SufBD core" evidence="2">
    <location>
        <begin position="160"/>
        <end position="389"/>
    </location>
</feature>
<dbReference type="InterPro" id="IPR011542">
    <property type="entry name" value="SUF_FeS_clus_asmbl_SufD"/>
</dbReference>
<protein>
    <submittedName>
        <fullName evidence="4">Iron-regulated ABC transporter permease protein SufD</fullName>
    </submittedName>
</protein>
<reference evidence="4 5" key="1">
    <citation type="submission" date="2017-09" db="EMBL/GenBank/DDBJ databases">
        <authorList>
            <person name="Ehlers B."/>
            <person name="Leendertz F.H."/>
        </authorList>
    </citation>
    <scope>NUCLEOTIDE SEQUENCE [LARGE SCALE GENOMIC DNA]</scope>
    <source>
        <strain evidence="4 5">CGMCC 1.10978</strain>
    </source>
</reference>
<evidence type="ECO:0000259" key="3">
    <source>
        <dbReference type="Pfam" id="PF19295"/>
    </source>
</evidence>
<dbReference type="InterPro" id="IPR045595">
    <property type="entry name" value="SufBD_N"/>
</dbReference>
<dbReference type="AlphaFoldDB" id="A0A286DDA8"/>
<keyword evidence="5" id="KW-1185">Reference proteome</keyword>
<dbReference type="InterPro" id="IPR037284">
    <property type="entry name" value="SUF_FeS_clus_asmbl_SufBD_sf"/>
</dbReference>
<dbReference type="RefSeq" id="WP_097123215.1">
    <property type="nucleotide sequence ID" value="NZ_OCND01000010.1"/>
</dbReference>
<gene>
    <name evidence="4" type="ORF">SAMN06296416_11087</name>
</gene>
<dbReference type="Pfam" id="PF19295">
    <property type="entry name" value="SufBD_N"/>
    <property type="match status" value="1"/>
</dbReference>
<dbReference type="GO" id="GO:0016226">
    <property type="term" value="P:iron-sulfur cluster assembly"/>
    <property type="evidence" value="ECO:0007669"/>
    <property type="project" value="InterPro"/>
</dbReference>
<sequence length="420" mass="45330">MSTLLDAFSSAFHGDAARRAVLDEVLRDGLPGPRTEAWKYTSLRALERRAFAPVEAVPDVDPQLLDAIPAPRLVFVNGRYSQALSRSDALPAGVSVQLLSEALAGGGESARFLARRFERSDEIFARLNAALADEGLLLRAEAGAVAETPVHLVFIGAADGADRAWHLRHRIELRQDAQLTLVEHHFASGDHAHFINALSHVHLARGAQLTHARVQDEGERATALLRTDAVLARDAGYRRLDLELGAALSRHELNVRLEGDNARLAASGVLLADARRHIDTRLGIDHIARDTACELTWRGLGSGRGRVVFHGGILIREGADGSDAMLSNKNLLLSDNAEIDTQPVLEIHADEVKAAHGATVGQLDANALFYLRSRGLSESDAQRLLTAAFCREPLSVMTRPELAALLAAQLDKALARSGLA</sequence>
<dbReference type="OrthoDB" id="9768262at2"/>
<dbReference type="PANTHER" id="PTHR43575:SF1">
    <property type="entry name" value="PROTEIN ABCI7, CHLOROPLASTIC"/>
    <property type="match status" value="1"/>
</dbReference>
<dbReference type="Pfam" id="PF01458">
    <property type="entry name" value="SUFBD_core"/>
    <property type="match status" value="1"/>
</dbReference>
<dbReference type="NCBIfam" id="TIGR01981">
    <property type="entry name" value="sufD"/>
    <property type="match status" value="1"/>
</dbReference>
<evidence type="ECO:0000313" key="5">
    <source>
        <dbReference type="Proteomes" id="UP000219374"/>
    </source>
</evidence>
<dbReference type="Proteomes" id="UP000219374">
    <property type="component" value="Unassembled WGS sequence"/>
</dbReference>
<dbReference type="EMBL" id="OCND01000010">
    <property type="protein sequence ID" value="SOD56631.1"/>
    <property type="molecule type" value="Genomic_DNA"/>
</dbReference>
<dbReference type="InterPro" id="IPR055346">
    <property type="entry name" value="Fe-S_cluster_assembly_SufBD"/>
</dbReference>
<accession>A0A286DDA8</accession>
<organism evidence="4 5">
    <name type="scientific">Pseudoxanthomonas wuyuanensis</name>
    <dbReference type="NCBI Taxonomy" id="1073196"/>
    <lineage>
        <taxon>Bacteria</taxon>
        <taxon>Pseudomonadati</taxon>
        <taxon>Pseudomonadota</taxon>
        <taxon>Gammaproteobacteria</taxon>
        <taxon>Lysobacterales</taxon>
        <taxon>Lysobacteraceae</taxon>
        <taxon>Pseudoxanthomonas</taxon>
    </lineage>
</organism>
<evidence type="ECO:0000259" key="2">
    <source>
        <dbReference type="Pfam" id="PF01458"/>
    </source>
</evidence>
<name>A0A286DDA8_9GAMM</name>
<proteinExistence type="inferred from homology"/>